<keyword evidence="4" id="KW-1185">Reference proteome</keyword>
<evidence type="ECO:0000313" key="3">
    <source>
        <dbReference type="EMBL" id="GGN23748.1"/>
    </source>
</evidence>
<proteinExistence type="predicted"/>
<dbReference type="Pfam" id="PF00535">
    <property type="entry name" value="Glycos_transf_2"/>
    <property type="match status" value="1"/>
</dbReference>
<organism evidence="3 4">
    <name type="scientific">Halarchaeum nitratireducens</name>
    <dbReference type="NCBI Taxonomy" id="489913"/>
    <lineage>
        <taxon>Archaea</taxon>
        <taxon>Methanobacteriati</taxon>
        <taxon>Methanobacteriota</taxon>
        <taxon>Stenosarchaea group</taxon>
        <taxon>Halobacteria</taxon>
        <taxon>Halobacteriales</taxon>
        <taxon>Halobacteriaceae</taxon>
    </lineage>
</organism>
<dbReference type="InterPro" id="IPR001173">
    <property type="entry name" value="Glyco_trans_2-like"/>
</dbReference>
<sequence>MLVNQTRPPDRILIVDASSDETPRIIREFAEGTTVSIDCYEQSSRGRGVGAARQDIYERFTGDLLACLDTNRHVADNWIERQVAFHRANPEYDVLSATYLSSWDQQVDSPKSGFFFQQANCSIKREALDRVEGWDPWLPRGEDWDMQIRLWLSGAKAYAKSSLHGDEIAETEESTLNKALGRPSSVAFLRKYGWWYARFHPEHPTGDAASVFSVLALLATPLLLLSVPVLGVLSLLTVVALTVVFIYMKAIRYRSTFELRARDFRLAPRFFVLGYTALREFRSGDFSWNYGGMNDGDERDGASPGPQR</sequence>
<accession>A0A830GFZ9</accession>
<keyword evidence="1" id="KW-1133">Transmembrane helix</keyword>
<evidence type="ECO:0000313" key="4">
    <source>
        <dbReference type="Proteomes" id="UP000608850"/>
    </source>
</evidence>
<dbReference type="EMBL" id="BMOQ01000007">
    <property type="protein sequence ID" value="GGN23748.1"/>
    <property type="molecule type" value="Genomic_DNA"/>
</dbReference>
<gene>
    <name evidence="3" type="ORF">GCM10009021_26690</name>
</gene>
<evidence type="ECO:0000256" key="1">
    <source>
        <dbReference type="SAM" id="Phobius"/>
    </source>
</evidence>
<feature type="transmembrane region" description="Helical" evidence="1">
    <location>
        <begin position="222"/>
        <end position="247"/>
    </location>
</feature>
<dbReference type="CDD" id="cd00761">
    <property type="entry name" value="Glyco_tranf_GTA_type"/>
    <property type="match status" value="1"/>
</dbReference>
<dbReference type="Proteomes" id="UP000608850">
    <property type="component" value="Unassembled WGS sequence"/>
</dbReference>
<keyword evidence="1" id="KW-0812">Transmembrane</keyword>
<comment type="caution">
    <text evidence="3">The sequence shown here is derived from an EMBL/GenBank/DDBJ whole genome shotgun (WGS) entry which is preliminary data.</text>
</comment>
<keyword evidence="1" id="KW-0472">Membrane</keyword>
<reference evidence="3 4" key="1">
    <citation type="journal article" date="2019" name="Int. J. Syst. Evol. Microbiol.">
        <title>The Global Catalogue of Microorganisms (GCM) 10K type strain sequencing project: providing services to taxonomists for standard genome sequencing and annotation.</title>
        <authorList>
            <consortium name="The Broad Institute Genomics Platform"/>
            <consortium name="The Broad Institute Genome Sequencing Center for Infectious Disease"/>
            <person name="Wu L."/>
            <person name="Ma J."/>
        </authorList>
    </citation>
    <scope>NUCLEOTIDE SEQUENCE [LARGE SCALE GENOMIC DNA]</scope>
    <source>
        <strain evidence="3 4">JCM 16331</strain>
    </source>
</reference>
<dbReference type="AlphaFoldDB" id="A0A830GFZ9"/>
<dbReference type="SUPFAM" id="SSF53448">
    <property type="entry name" value="Nucleotide-diphospho-sugar transferases"/>
    <property type="match status" value="1"/>
</dbReference>
<evidence type="ECO:0000259" key="2">
    <source>
        <dbReference type="Pfam" id="PF00535"/>
    </source>
</evidence>
<dbReference type="Gene3D" id="3.90.550.10">
    <property type="entry name" value="Spore Coat Polysaccharide Biosynthesis Protein SpsA, Chain A"/>
    <property type="match status" value="1"/>
</dbReference>
<name>A0A830GFZ9_9EURY</name>
<feature type="domain" description="Glycosyltransferase 2-like" evidence="2">
    <location>
        <begin position="2"/>
        <end position="114"/>
    </location>
</feature>
<dbReference type="InterPro" id="IPR029044">
    <property type="entry name" value="Nucleotide-diphossugar_trans"/>
</dbReference>
<protein>
    <recommendedName>
        <fullName evidence="2">Glycosyltransferase 2-like domain-containing protein</fullName>
    </recommendedName>
</protein>